<dbReference type="STRING" id="1603886.GCA_001895165_01304"/>
<keyword evidence="2" id="KW-1185">Reference proteome</keyword>
<accession>A0A261FU24</accession>
<proteinExistence type="predicted"/>
<evidence type="ECO:0000313" key="2">
    <source>
        <dbReference type="Proteomes" id="UP000216352"/>
    </source>
</evidence>
<dbReference type="RefSeq" id="WP_143147988.1">
    <property type="nucleotide sequence ID" value="NZ_BDIS01000016.1"/>
</dbReference>
<protein>
    <submittedName>
        <fullName evidence="1">Uncharacterized protein</fullName>
    </submittedName>
</protein>
<dbReference type="EMBL" id="MWWX01000004">
    <property type="protein sequence ID" value="OZG62682.1"/>
    <property type="molecule type" value="Genomic_DNA"/>
</dbReference>
<dbReference type="AlphaFoldDB" id="A0A261FU24"/>
<organism evidence="1 2">
    <name type="scientific">Bifidobacterium lemurum</name>
    <dbReference type="NCBI Taxonomy" id="1603886"/>
    <lineage>
        <taxon>Bacteria</taxon>
        <taxon>Bacillati</taxon>
        <taxon>Actinomycetota</taxon>
        <taxon>Actinomycetes</taxon>
        <taxon>Bifidobacteriales</taxon>
        <taxon>Bifidobacteriaceae</taxon>
        <taxon>Bifidobacterium</taxon>
    </lineage>
</organism>
<gene>
    <name evidence="1" type="ORF">BLEM_0599</name>
</gene>
<dbReference type="Proteomes" id="UP000216352">
    <property type="component" value="Unassembled WGS sequence"/>
</dbReference>
<comment type="caution">
    <text evidence="1">The sequence shown here is derived from an EMBL/GenBank/DDBJ whole genome shotgun (WGS) entry which is preliminary data.</text>
</comment>
<evidence type="ECO:0000313" key="1">
    <source>
        <dbReference type="EMBL" id="OZG62682.1"/>
    </source>
</evidence>
<sequence length="104" mass="11825">MPVFDGMEDAGRVVGYQERAIDEFTAKFRDEHDELDGYSKLLLSSLKSIAQNIDVQNRKGREISRNVASMLDLIRQLHEWDAKAATETGELPDETKRLLEAMSL</sequence>
<reference evidence="1 2" key="1">
    <citation type="journal article" date="2017" name="BMC Genomics">
        <title>Comparative genomic and phylogenomic analyses of the Bifidobacteriaceae family.</title>
        <authorList>
            <person name="Lugli G.A."/>
            <person name="Milani C."/>
            <person name="Turroni F."/>
            <person name="Duranti S."/>
            <person name="Mancabelli L."/>
            <person name="Mangifesta M."/>
            <person name="Ferrario C."/>
            <person name="Modesto M."/>
            <person name="Mattarelli P."/>
            <person name="Jiri K."/>
            <person name="van Sinderen D."/>
            <person name="Ventura M."/>
        </authorList>
    </citation>
    <scope>NUCLEOTIDE SEQUENCE [LARGE SCALE GENOMIC DNA]</scope>
    <source>
        <strain evidence="1 2">DSM 28807</strain>
    </source>
</reference>
<name>A0A261FU24_9BIFI</name>